<protein>
    <submittedName>
        <fullName evidence="3">Transposase</fullName>
    </submittedName>
</protein>
<evidence type="ECO:0000313" key="2">
    <source>
        <dbReference type="Proteomes" id="UP000887565"/>
    </source>
</evidence>
<feature type="region of interest" description="Disordered" evidence="1">
    <location>
        <begin position="35"/>
        <end position="61"/>
    </location>
</feature>
<organism evidence="2 3">
    <name type="scientific">Romanomermis culicivorax</name>
    <name type="common">Nematode worm</name>
    <dbReference type="NCBI Taxonomy" id="13658"/>
    <lineage>
        <taxon>Eukaryota</taxon>
        <taxon>Metazoa</taxon>
        <taxon>Ecdysozoa</taxon>
        <taxon>Nematoda</taxon>
        <taxon>Enoplea</taxon>
        <taxon>Dorylaimia</taxon>
        <taxon>Mermithida</taxon>
        <taxon>Mermithoidea</taxon>
        <taxon>Mermithidae</taxon>
        <taxon>Romanomermis</taxon>
    </lineage>
</organism>
<dbReference type="AlphaFoldDB" id="A0A915IX34"/>
<evidence type="ECO:0000313" key="3">
    <source>
        <dbReference type="WBParaSite" id="nRc.2.0.1.t18337-RA"/>
    </source>
</evidence>
<keyword evidence="2" id="KW-1185">Reference proteome</keyword>
<name>A0A915IX34_ROMCU</name>
<dbReference type="Proteomes" id="UP000887565">
    <property type="component" value="Unplaced"/>
</dbReference>
<evidence type="ECO:0000256" key="1">
    <source>
        <dbReference type="SAM" id="MobiDB-lite"/>
    </source>
</evidence>
<dbReference type="WBParaSite" id="nRc.2.0.1.t18337-RA">
    <property type="protein sequence ID" value="nRc.2.0.1.t18337-RA"/>
    <property type="gene ID" value="nRc.2.0.1.g18337"/>
</dbReference>
<reference evidence="3" key="1">
    <citation type="submission" date="2022-11" db="UniProtKB">
        <authorList>
            <consortium name="WormBaseParasite"/>
        </authorList>
    </citation>
    <scope>IDENTIFICATION</scope>
</reference>
<proteinExistence type="predicted"/>
<accession>A0A915IX34</accession>
<sequence>MSNQRGTTQCPSAMLSDEIRHLQSEMAWLRAHVARLTAQQTAPPPRNPMPSTTPSGRIQKA</sequence>